<name>A0A563VP17_9CYAN</name>
<dbReference type="AlphaFoldDB" id="A0A563VP17"/>
<keyword evidence="3" id="KW-1185">Reference proteome</keyword>
<dbReference type="InterPro" id="IPR051606">
    <property type="entry name" value="Polyketide_Oxido-like"/>
</dbReference>
<evidence type="ECO:0000313" key="2">
    <source>
        <dbReference type="EMBL" id="VEP13025.1"/>
    </source>
</evidence>
<organism evidence="2 3">
    <name type="scientific">Hyella patelloides LEGE 07179</name>
    <dbReference type="NCBI Taxonomy" id="945734"/>
    <lineage>
        <taxon>Bacteria</taxon>
        <taxon>Bacillati</taxon>
        <taxon>Cyanobacteriota</taxon>
        <taxon>Cyanophyceae</taxon>
        <taxon>Pleurocapsales</taxon>
        <taxon>Hyellaceae</taxon>
        <taxon>Hyella</taxon>
    </lineage>
</organism>
<dbReference type="CDD" id="cd05244">
    <property type="entry name" value="BVR-B_like_SDR_a"/>
    <property type="match status" value="1"/>
</dbReference>
<dbReference type="InterPro" id="IPR036291">
    <property type="entry name" value="NAD(P)-bd_dom_sf"/>
</dbReference>
<dbReference type="Pfam" id="PF13460">
    <property type="entry name" value="NAD_binding_10"/>
    <property type="match status" value="1"/>
</dbReference>
<accession>A0A563VP17</accession>
<dbReference type="EMBL" id="CAACVJ010000090">
    <property type="protein sequence ID" value="VEP13025.1"/>
    <property type="molecule type" value="Genomic_DNA"/>
</dbReference>
<keyword evidence="2" id="KW-0808">Transferase</keyword>
<dbReference type="GO" id="GO:0042602">
    <property type="term" value="F:riboflavin reductase (NADPH) activity"/>
    <property type="evidence" value="ECO:0007669"/>
    <property type="project" value="TreeGrafter"/>
</dbReference>
<dbReference type="PANTHER" id="PTHR43355:SF2">
    <property type="entry name" value="FLAVIN REDUCTASE (NADPH)"/>
    <property type="match status" value="1"/>
</dbReference>
<dbReference type="Gene3D" id="3.40.50.720">
    <property type="entry name" value="NAD(P)-binding Rossmann-like Domain"/>
    <property type="match status" value="1"/>
</dbReference>
<proteinExistence type="predicted"/>
<dbReference type="RefSeq" id="WP_144864327.1">
    <property type="nucleotide sequence ID" value="NZ_LR213779.1"/>
</dbReference>
<dbReference type="OrthoDB" id="9785372at2"/>
<sequence>MRVLICGATGNIGRLTVNQALSAGHEVTALARSPQKLDNQSNLNKAQGDVRDAASIEAAMVGQEAVITVFGAPLNWSTVTSVPDLCTTGTRNIISAMKQQEVKRLICMTGIGAGDSREHGRFVFDNLILPLLLGRIYADKNRQEREVMQSNLDWTIVRPAELTDESETDDYRVLTDLKGQKAKTIARTNVADFLVKQVKSDRFLHQTPLITK</sequence>
<dbReference type="SUPFAM" id="SSF51735">
    <property type="entry name" value="NAD(P)-binding Rossmann-fold domains"/>
    <property type="match status" value="1"/>
</dbReference>
<reference evidence="2 3" key="1">
    <citation type="submission" date="2019-01" db="EMBL/GenBank/DDBJ databases">
        <authorList>
            <person name="Brito A."/>
        </authorList>
    </citation>
    <scope>NUCLEOTIDE SEQUENCE [LARGE SCALE GENOMIC DNA]</scope>
    <source>
        <strain evidence="2">1</strain>
    </source>
</reference>
<keyword evidence="2" id="KW-0012">Acyltransferase</keyword>
<dbReference type="GO" id="GO:0004074">
    <property type="term" value="F:biliverdin reductase [NAD(P)H] activity"/>
    <property type="evidence" value="ECO:0007669"/>
    <property type="project" value="TreeGrafter"/>
</dbReference>
<feature type="domain" description="NAD(P)-binding" evidence="1">
    <location>
        <begin position="7"/>
        <end position="200"/>
    </location>
</feature>
<gene>
    <name evidence="2" type="ORF">H1P_180007</name>
</gene>
<dbReference type="InterPro" id="IPR016040">
    <property type="entry name" value="NAD(P)-bd_dom"/>
</dbReference>
<evidence type="ECO:0000313" key="3">
    <source>
        <dbReference type="Proteomes" id="UP000320055"/>
    </source>
</evidence>
<protein>
    <submittedName>
        <fullName evidence="2">Glycerol-3-phosphate acyltransferase PlsX</fullName>
    </submittedName>
</protein>
<evidence type="ECO:0000259" key="1">
    <source>
        <dbReference type="Pfam" id="PF13460"/>
    </source>
</evidence>
<dbReference type="Proteomes" id="UP000320055">
    <property type="component" value="Unassembled WGS sequence"/>
</dbReference>
<dbReference type="GO" id="GO:0016746">
    <property type="term" value="F:acyltransferase activity"/>
    <property type="evidence" value="ECO:0007669"/>
    <property type="project" value="UniProtKB-KW"/>
</dbReference>
<dbReference type="PANTHER" id="PTHR43355">
    <property type="entry name" value="FLAVIN REDUCTASE (NADPH)"/>
    <property type="match status" value="1"/>
</dbReference>